<accession>A0A8X6WRT8</accession>
<keyword evidence="2" id="KW-1185">Reference proteome</keyword>
<reference evidence="1" key="1">
    <citation type="submission" date="2020-08" db="EMBL/GenBank/DDBJ databases">
        <title>Multicomponent nature underlies the extraordinary mechanical properties of spider dragline silk.</title>
        <authorList>
            <person name="Kono N."/>
            <person name="Nakamura H."/>
            <person name="Mori M."/>
            <person name="Yoshida Y."/>
            <person name="Ohtoshi R."/>
            <person name="Malay A.D."/>
            <person name="Moran D.A.P."/>
            <person name="Tomita M."/>
            <person name="Numata K."/>
            <person name="Arakawa K."/>
        </authorList>
    </citation>
    <scope>NUCLEOTIDE SEQUENCE</scope>
</reference>
<proteinExistence type="predicted"/>
<evidence type="ECO:0000313" key="2">
    <source>
        <dbReference type="Proteomes" id="UP000886998"/>
    </source>
</evidence>
<evidence type="ECO:0000313" key="1">
    <source>
        <dbReference type="EMBL" id="GFY40163.1"/>
    </source>
</evidence>
<dbReference type="OrthoDB" id="6431397at2759"/>
<gene>
    <name evidence="1" type="ORF">TNIN_11811</name>
</gene>
<name>A0A8X6WRT8_9ARAC</name>
<comment type="caution">
    <text evidence="1">The sequence shown here is derived from an EMBL/GenBank/DDBJ whole genome shotgun (WGS) entry which is preliminary data.</text>
</comment>
<dbReference type="AlphaFoldDB" id="A0A8X6WRT8"/>
<sequence>MKEIWKNKRCCFTCLKFGHQSKVYKSTVQCLLCNIPHWALMCPELPSNKMRVKTSDLKEKLDVSLSNHCAAEVLLQTLQVNIKAGSKT</sequence>
<protein>
    <submittedName>
        <fullName evidence="1">Uncharacterized protein</fullName>
    </submittedName>
</protein>
<organism evidence="1 2">
    <name type="scientific">Trichonephila inaurata madagascariensis</name>
    <dbReference type="NCBI Taxonomy" id="2747483"/>
    <lineage>
        <taxon>Eukaryota</taxon>
        <taxon>Metazoa</taxon>
        <taxon>Ecdysozoa</taxon>
        <taxon>Arthropoda</taxon>
        <taxon>Chelicerata</taxon>
        <taxon>Arachnida</taxon>
        <taxon>Araneae</taxon>
        <taxon>Araneomorphae</taxon>
        <taxon>Entelegynae</taxon>
        <taxon>Araneoidea</taxon>
        <taxon>Nephilidae</taxon>
        <taxon>Trichonephila</taxon>
        <taxon>Trichonephila inaurata</taxon>
    </lineage>
</organism>
<dbReference type="EMBL" id="BMAV01001738">
    <property type="protein sequence ID" value="GFY40163.1"/>
    <property type="molecule type" value="Genomic_DNA"/>
</dbReference>
<dbReference type="Proteomes" id="UP000886998">
    <property type="component" value="Unassembled WGS sequence"/>
</dbReference>